<sequence>MASKEATVYIVDCGSTMGERSHGRKQTNLDFALEYVWDRITATIATGRKTAMAGVVGLRTDGTRNDLNGEDDYAHITVFQDISQMLMSQVRKLRNELVLSSTPGGDAISAIIVAIQMIAKECKKL</sequence>
<dbReference type="EMBL" id="JAUJLE010001700">
    <property type="protein sequence ID" value="KAK0948825.1"/>
    <property type="molecule type" value="Genomic_DNA"/>
</dbReference>
<protein>
    <submittedName>
        <fullName evidence="2">ATP-dependent DNA helicase yku80</fullName>
    </submittedName>
</protein>
<keyword evidence="2" id="KW-0067">ATP-binding</keyword>
<evidence type="ECO:0000313" key="3">
    <source>
        <dbReference type="Proteomes" id="UP001175353"/>
    </source>
</evidence>
<evidence type="ECO:0000313" key="2">
    <source>
        <dbReference type="EMBL" id="KAK0948825.1"/>
    </source>
</evidence>
<dbReference type="PANTHER" id="PTHR12604:SF4">
    <property type="entry name" value="X-RAY REPAIR CROSS-COMPLEMENTING PROTEIN 5"/>
    <property type="match status" value="1"/>
</dbReference>
<dbReference type="InterPro" id="IPR005161">
    <property type="entry name" value="Ku_N"/>
</dbReference>
<dbReference type="AlphaFoldDB" id="A0AAN6GX79"/>
<keyword evidence="3" id="KW-1185">Reference proteome</keyword>
<dbReference type="GO" id="GO:0004386">
    <property type="term" value="F:helicase activity"/>
    <property type="evidence" value="ECO:0007669"/>
    <property type="project" value="UniProtKB-KW"/>
</dbReference>
<dbReference type="GO" id="GO:0003690">
    <property type="term" value="F:double-stranded DNA binding"/>
    <property type="evidence" value="ECO:0007669"/>
    <property type="project" value="TreeGrafter"/>
</dbReference>
<evidence type="ECO:0000259" key="1">
    <source>
        <dbReference type="Pfam" id="PF03731"/>
    </source>
</evidence>
<dbReference type="GO" id="GO:0006303">
    <property type="term" value="P:double-strand break repair via nonhomologous end joining"/>
    <property type="evidence" value="ECO:0007669"/>
    <property type="project" value="TreeGrafter"/>
</dbReference>
<reference evidence="2" key="1">
    <citation type="submission" date="2023-06" db="EMBL/GenBank/DDBJ databases">
        <title>Black Yeasts Isolated from many extreme environments.</title>
        <authorList>
            <person name="Coleine C."/>
            <person name="Stajich J.E."/>
            <person name="Selbmann L."/>
        </authorList>
    </citation>
    <scope>NUCLEOTIDE SEQUENCE</scope>
    <source>
        <strain evidence="2">CCFEE 5200</strain>
    </source>
</reference>
<dbReference type="GO" id="GO:0043564">
    <property type="term" value="C:Ku70:Ku80 complex"/>
    <property type="evidence" value="ECO:0007669"/>
    <property type="project" value="TreeGrafter"/>
</dbReference>
<dbReference type="GO" id="GO:0000723">
    <property type="term" value="P:telomere maintenance"/>
    <property type="evidence" value="ECO:0007669"/>
    <property type="project" value="TreeGrafter"/>
</dbReference>
<dbReference type="Gene3D" id="3.40.50.410">
    <property type="entry name" value="von Willebrand factor, type A domain"/>
    <property type="match status" value="1"/>
</dbReference>
<feature type="domain" description="Ku70/Ku80 N-terminal alpha/beta" evidence="1">
    <location>
        <begin position="6"/>
        <end position="124"/>
    </location>
</feature>
<dbReference type="Proteomes" id="UP001175353">
    <property type="component" value="Unassembled WGS sequence"/>
</dbReference>
<comment type="caution">
    <text evidence="2">The sequence shown here is derived from an EMBL/GenBank/DDBJ whole genome shotgun (WGS) entry which is preliminary data.</text>
</comment>
<keyword evidence="2" id="KW-0378">Hydrolase</keyword>
<accession>A0AAN6GX79</accession>
<dbReference type="Pfam" id="PF03731">
    <property type="entry name" value="Ku_N"/>
    <property type="match status" value="1"/>
</dbReference>
<dbReference type="PANTHER" id="PTHR12604">
    <property type="entry name" value="KU AUTOANTIGEN DNA HELICASE"/>
    <property type="match status" value="1"/>
</dbReference>
<dbReference type="GO" id="GO:0042162">
    <property type="term" value="F:telomeric DNA binding"/>
    <property type="evidence" value="ECO:0007669"/>
    <property type="project" value="TreeGrafter"/>
</dbReference>
<organism evidence="2 3">
    <name type="scientific">Friedmanniomyces endolithicus</name>
    <dbReference type="NCBI Taxonomy" id="329885"/>
    <lineage>
        <taxon>Eukaryota</taxon>
        <taxon>Fungi</taxon>
        <taxon>Dikarya</taxon>
        <taxon>Ascomycota</taxon>
        <taxon>Pezizomycotina</taxon>
        <taxon>Dothideomycetes</taxon>
        <taxon>Dothideomycetidae</taxon>
        <taxon>Mycosphaerellales</taxon>
        <taxon>Teratosphaeriaceae</taxon>
        <taxon>Friedmanniomyces</taxon>
    </lineage>
</organism>
<feature type="non-terminal residue" evidence="2">
    <location>
        <position position="125"/>
    </location>
</feature>
<dbReference type="InterPro" id="IPR036465">
    <property type="entry name" value="vWFA_dom_sf"/>
</dbReference>
<name>A0AAN6GX79_9PEZI</name>
<gene>
    <name evidence="2" type="primary">YKU80_3</name>
    <name evidence="2" type="ORF">LTR91_026945</name>
</gene>
<keyword evidence="2" id="KW-0347">Helicase</keyword>
<dbReference type="SUPFAM" id="SSF53300">
    <property type="entry name" value="vWA-like"/>
    <property type="match status" value="1"/>
</dbReference>
<keyword evidence="2" id="KW-0547">Nucleotide-binding</keyword>
<proteinExistence type="predicted"/>